<organism evidence="10 11">
    <name type="scientific">Papaver somniferum</name>
    <name type="common">Opium poppy</name>
    <dbReference type="NCBI Taxonomy" id="3469"/>
    <lineage>
        <taxon>Eukaryota</taxon>
        <taxon>Viridiplantae</taxon>
        <taxon>Streptophyta</taxon>
        <taxon>Embryophyta</taxon>
        <taxon>Tracheophyta</taxon>
        <taxon>Spermatophyta</taxon>
        <taxon>Magnoliopsida</taxon>
        <taxon>Ranunculales</taxon>
        <taxon>Papaveraceae</taxon>
        <taxon>Papaveroideae</taxon>
        <taxon>Papaver</taxon>
    </lineage>
</organism>
<dbReference type="Pfam" id="PF11744">
    <property type="entry name" value="ALMT"/>
    <property type="match status" value="1"/>
</dbReference>
<feature type="transmembrane region" description="Helical" evidence="9">
    <location>
        <begin position="226"/>
        <end position="249"/>
    </location>
</feature>
<evidence type="ECO:0000256" key="4">
    <source>
        <dbReference type="ARBA" id="ARBA00022692"/>
    </source>
</evidence>
<evidence type="ECO:0000256" key="2">
    <source>
        <dbReference type="ARBA" id="ARBA00007079"/>
    </source>
</evidence>
<dbReference type="GO" id="GO:0034220">
    <property type="term" value="P:monoatomic ion transmembrane transport"/>
    <property type="evidence" value="ECO:0007669"/>
    <property type="project" value="UniProtKB-KW"/>
</dbReference>
<evidence type="ECO:0000256" key="5">
    <source>
        <dbReference type="ARBA" id="ARBA00022989"/>
    </source>
</evidence>
<keyword evidence="8" id="KW-0407">Ion channel</keyword>
<dbReference type="GO" id="GO:0015743">
    <property type="term" value="P:malate transport"/>
    <property type="evidence" value="ECO:0007669"/>
    <property type="project" value="InterPro"/>
</dbReference>
<keyword evidence="6" id="KW-0406">Ion transport</keyword>
<feature type="transmembrane region" description="Helical" evidence="9">
    <location>
        <begin position="109"/>
        <end position="127"/>
    </location>
</feature>
<keyword evidence="11" id="KW-1185">Reference proteome</keyword>
<dbReference type="AlphaFoldDB" id="A0A4Y7LBB9"/>
<protein>
    <recommendedName>
        <fullName evidence="12">Aluminum-activated malate transporter</fullName>
    </recommendedName>
</protein>
<comment type="subcellular location">
    <subcellularLocation>
        <location evidence="1">Membrane</location>
        <topology evidence="1">Multi-pass membrane protein</topology>
    </subcellularLocation>
</comment>
<feature type="transmembrane region" description="Helical" evidence="9">
    <location>
        <begin position="195"/>
        <end position="214"/>
    </location>
</feature>
<gene>
    <name evidence="10" type="ORF">C5167_044497</name>
</gene>
<dbReference type="GO" id="GO:0016020">
    <property type="term" value="C:membrane"/>
    <property type="evidence" value="ECO:0007669"/>
    <property type="project" value="UniProtKB-SubCell"/>
</dbReference>
<feature type="transmembrane region" description="Helical" evidence="9">
    <location>
        <begin position="168"/>
        <end position="188"/>
    </location>
</feature>
<keyword evidence="3" id="KW-0813">Transport</keyword>
<feature type="transmembrane region" description="Helical" evidence="9">
    <location>
        <begin position="139"/>
        <end position="156"/>
    </location>
</feature>
<reference evidence="10 11" key="1">
    <citation type="journal article" date="2018" name="Science">
        <title>The opium poppy genome and morphinan production.</title>
        <authorList>
            <person name="Guo L."/>
            <person name="Winzer T."/>
            <person name="Yang X."/>
            <person name="Li Y."/>
            <person name="Ning Z."/>
            <person name="He Z."/>
            <person name="Teodor R."/>
            <person name="Lu Y."/>
            <person name="Bowser T.A."/>
            <person name="Graham I.A."/>
            <person name="Ye K."/>
        </authorList>
    </citation>
    <scope>NUCLEOTIDE SEQUENCE [LARGE SCALE GENOMIC DNA]</scope>
    <source>
        <strain evidence="11">cv. HN1</strain>
        <tissue evidence="10">Leaves</tissue>
    </source>
</reference>
<dbReference type="Proteomes" id="UP000316621">
    <property type="component" value="Chromosome 10"/>
</dbReference>
<evidence type="ECO:0008006" key="12">
    <source>
        <dbReference type="Google" id="ProtNLM"/>
    </source>
</evidence>
<keyword evidence="7 9" id="KW-0472">Membrane</keyword>
<comment type="similarity">
    <text evidence="2">Belongs to the aromatic acid exporter (TC 2.A.85) family.</text>
</comment>
<accession>A0A4Y7LBB9</accession>
<evidence type="ECO:0000256" key="8">
    <source>
        <dbReference type="ARBA" id="ARBA00023303"/>
    </source>
</evidence>
<evidence type="ECO:0000256" key="1">
    <source>
        <dbReference type="ARBA" id="ARBA00004141"/>
    </source>
</evidence>
<evidence type="ECO:0000256" key="7">
    <source>
        <dbReference type="ARBA" id="ARBA00023136"/>
    </source>
</evidence>
<name>A0A4Y7LBB9_PAPSO</name>
<evidence type="ECO:0000256" key="3">
    <source>
        <dbReference type="ARBA" id="ARBA00022448"/>
    </source>
</evidence>
<sequence length="471" mass="51941">MSELSSSGLRSPIPPFPSSAYTNYSLLSQSSYETMDITGPAANRSAGEVIMRGWCWLKALTKRCKKPMVEFKNKLKKVVTDDPRRVTHSFKVGLALSLVSLLYYNKSLYGGYGSSIIWAVFTVVVVFEFRVGATLSKGINRVLATLVAGSLGLAVHHLACLTGDKGEPVLLCFSVFLLASAATFTRFFPGVKARYDYGMVIFTLTFSLVAVSAYKTDEILEVAGERLITILFGCVTCAVISIFPFPVWAGKDLHKLMFLNLEHLAVFLDGFGGEYFGVEDNKESEDAITDKKSFLEGYKKILISMSEEEALTNFARWEPPHGSFRFNYPWKHYLEIGKVTRQCAYKIEELHNCITSKIKAQSDFIKIIQDSCMELSKESGITLQDLSAAVKQMTYPKAASTHIKNLKKTAANLKTVIKTVTLENANVLEDVMPGAMVASLLVDIVGCIEDIAESVIELAHLAKFKGADPAS</sequence>
<dbReference type="PANTHER" id="PTHR31086">
    <property type="entry name" value="ALUMINUM-ACTIVATED MALATE TRANSPORTER 10"/>
    <property type="match status" value="1"/>
</dbReference>
<keyword evidence="5 9" id="KW-1133">Transmembrane helix</keyword>
<evidence type="ECO:0000256" key="9">
    <source>
        <dbReference type="SAM" id="Phobius"/>
    </source>
</evidence>
<dbReference type="Gramene" id="RZC81930">
    <property type="protein sequence ID" value="RZC81930"/>
    <property type="gene ID" value="C5167_044497"/>
</dbReference>
<evidence type="ECO:0000313" key="10">
    <source>
        <dbReference type="EMBL" id="RZC81930.1"/>
    </source>
</evidence>
<evidence type="ECO:0000313" key="11">
    <source>
        <dbReference type="Proteomes" id="UP000316621"/>
    </source>
</evidence>
<dbReference type="EMBL" id="CM010724">
    <property type="protein sequence ID" value="RZC81930.1"/>
    <property type="molecule type" value="Genomic_DNA"/>
</dbReference>
<dbReference type="InterPro" id="IPR020966">
    <property type="entry name" value="ALMT"/>
</dbReference>
<proteinExistence type="inferred from homology"/>
<dbReference type="STRING" id="3469.A0A4Y7LBB9"/>
<keyword evidence="4 9" id="KW-0812">Transmembrane</keyword>
<evidence type="ECO:0000256" key="6">
    <source>
        <dbReference type="ARBA" id="ARBA00023065"/>
    </source>
</evidence>